<feature type="compositionally biased region" description="Polar residues" evidence="4">
    <location>
        <begin position="286"/>
        <end position="299"/>
    </location>
</feature>
<dbReference type="Pfam" id="PF12066">
    <property type="entry name" value="SERRATE_Ars2_N"/>
    <property type="match status" value="1"/>
</dbReference>
<dbReference type="OrthoDB" id="342064at2759"/>
<proteinExistence type="inferred from homology"/>
<evidence type="ECO:0000313" key="9">
    <source>
        <dbReference type="RefSeq" id="XP_020114858.1"/>
    </source>
</evidence>
<evidence type="ECO:0000313" key="7">
    <source>
        <dbReference type="Proteomes" id="UP000092600"/>
    </source>
</evidence>
<sequence length="743" mass="83499">MAEVIDMPAETLDRRRDRQGEQRDSPGDGSPLPPPPPPLPPPPRKRERDPKEGRDERDERGPGRREDYNDARNRSPPPPPPPPMGPSRGERERDYRRRSTPSPPPYGYRDRRHSPPPRRSPPYKRSRRDDGGYDRRRGSPRGGYDDRRYGYDYGGRGGYGEERGYGRYMGRASDWPEGGHGDFGDGPGLAQREGLMSYKQFIQELEDDVSPAESLRRYEEYKTEYITTQKRAYFDLHKEEDWLKDKYHPTNLVAVIEKRNEQARSTAKEFFLDLQSGTLDLGPGLTATSASKSGNASDANSEDETDLSSKRRRHGRGATKDNDLLFSAPKAHPVSSDPRRIQIDIEQAQALVRKLDSEKGIEDNILSSTDRDKSDGDKSHSGSMGPLIIIRGLTTVKGLEGVELLDTLLTYLWRVHGVNYYGMSESNEAKGLRHVRGDSKTSDGSNNTSGADWEKKLDSFWQERMNGRDPLETLAAKDKIDAAAVEVLDPYVRKIRDEKYGWKYGCGAKGCTKLFHAPEFVHKHLRLKHPELVMELTSKVREDLYFQNYMNDPNAPGGTPVMQQSGPGFQRDRIRRRGPLDGRLRDERGNRRDYDRADRDGDRHDRMDNSPTRDANGGSERDNPNEPIFDAYGGPGLRGNPFTADIPPPGLLMPVPGAGPLGPFVPAPPEMAMRMMRDQGGGPIYEGNSGPRGRKGRLGPPVGASAPLLAVPPAFQHDPRRIRSYQDLDAPEDEVTVIDYRSL</sequence>
<evidence type="ECO:0000313" key="8">
    <source>
        <dbReference type="Proteomes" id="UP000515123"/>
    </source>
</evidence>
<evidence type="ECO:0000313" key="6">
    <source>
        <dbReference type="EMBL" id="OAY83351.1"/>
    </source>
</evidence>
<feature type="compositionally biased region" description="Basic and acidic residues" evidence="4">
    <location>
        <begin position="578"/>
        <end position="608"/>
    </location>
</feature>
<feature type="compositionally biased region" description="Basic residues" evidence="4">
    <location>
        <begin position="110"/>
        <end position="126"/>
    </location>
</feature>
<feature type="region of interest" description="Disordered" evidence="4">
    <location>
        <begin position="432"/>
        <end position="451"/>
    </location>
</feature>
<feature type="compositionally biased region" description="Basic and acidic residues" evidence="4">
    <location>
        <begin position="88"/>
        <end position="97"/>
    </location>
</feature>
<dbReference type="STRING" id="4615.A0A199W281"/>
<dbReference type="PANTHER" id="PTHR13165">
    <property type="entry name" value="ARSENITE-RESISTANCE PROTEIN 2"/>
    <property type="match status" value="1"/>
</dbReference>
<dbReference type="Proteomes" id="UP000092600">
    <property type="component" value="Unassembled WGS sequence"/>
</dbReference>
<evidence type="ECO:0000256" key="4">
    <source>
        <dbReference type="SAM" id="MobiDB-lite"/>
    </source>
</evidence>
<dbReference type="Pfam" id="PF04959">
    <property type="entry name" value="ARS2"/>
    <property type="match status" value="1"/>
</dbReference>
<dbReference type="AlphaFoldDB" id="A0A199W281"/>
<feature type="region of interest" description="Disordered" evidence="4">
    <location>
        <begin position="551"/>
        <end position="637"/>
    </location>
</feature>
<feature type="domain" description="C2H2-type" evidence="5">
    <location>
        <begin position="506"/>
        <end position="529"/>
    </location>
</feature>
<organism evidence="6 7">
    <name type="scientific">Ananas comosus</name>
    <name type="common">Pineapple</name>
    <name type="synonym">Ananas ananas</name>
    <dbReference type="NCBI Taxonomy" id="4615"/>
    <lineage>
        <taxon>Eukaryota</taxon>
        <taxon>Viridiplantae</taxon>
        <taxon>Streptophyta</taxon>
        <taxon>Embryophyta</taxon>
        <taxon>Tracheophyta</taxon>
        <taxon>Spermatophyta</taxon>
        <taxon>Magnoliopsida</taxon>
        <taxon>Liliopsida</taxon>
        <taxon>Poales</taxon>
        <taxon>Bromeliaceae</taxon>
        <taxon>Bromelioideae</taxon>
        <taxon>Ananas</taxon>
    </lineage>
</organism>
<dbReference type="GO" id="GO:0016604">
    <property type="term" value="C:nuclear body"/>
    <property type="evidence" value="ECO:0007669"/>
    <property type="project" value="TreeGrafter"/>
</dbReference>
<keyword evidence="3" id="KW-0539">Nucleus</keyword>
<dbReference type="InterPro" id="IPR021933">
    <property type="entry name" value="SERRATE/Ars2_N"/>
</dbReference>
<feature type="region of interest" description="Disordered" evidence="4">
    <location>
        <begin position="686"/>
        <end position="708"/>
    </location>
</feature>
<comment type="subcellular location">
    <subcellularLocation>
        <location evidence="1">Nucleus</location>
    </subcellularLocation>
</comment>
<dbReference type="RefSeq" id="XP_020114858.1">
    <property type="nucleotide sequence ID" value="XM_020259269.1"/>
</dbReference>
<evidence type="ECO:0000259" key="5">
    <source>
        <dbReference type="PROSITE" id="PS00028"/>
    </source>
</evidence>
<reference evidence="6 7" key="1">
    <citation type="journal article" date="2016" name="DNA Res.">
        <title>The draft genome of MD-2 pineapple using hybrid error correction of long reads.</title>
        <authorList>
            <person name="Redwan R.M."/>
            <person name="Saidin A."/>
            <person name="Kumar S.V."/>
        </authorList>
    </citation>
    <scope>NUCLEOTIDE SEQUENCE [LARGE SCALE GENOMIC DNA]</scope>
    <source>
        <strain evidence="7">cv. MD2</strain>
        <tissue evidence="6">Leaf</tissue>
    </source>
</reference>
<feature type="compositionally biased region" description="Basic and acidic residues" evidence="4">
    <location>
        <begin position="44"/>
        <end position="73"/>
    </location>
</feature>
<dbReference type="EMBL" id="LSRQ01000355">
    <property type="protein sequence ID" value="OAY83351.1"/>
    <property type="molecule type" value="Genomic_DNA"/>
</dbReference>
<reference evidence="9" key="2">
    <citation type="submission" date="2025-04" db="UniProtKB">
        <authorList>
            <consortium name="RefSeq"/>
        </authorList>
    </citation>
    <scope>IDENTIFICATION</scope>
    <source>
        <tissue evidence="9">Leaf</tissue>
    </source>
</reference>
<name>A0A199W281_ANACO</name>
<feature type="compositionally biased region" description="Basic and acidic residues" evidence="4">
    <location>
        <begin position="369"/>
        <end position="380"/>
    </location>
</feature>
<dbReference type="InterPro" id="IPR039727">
    <property type="entry name" value="SE/Ars2"/>
</dbReference>
<gene>
    <name evidence="9" type="primary">LOC109728749</name>
    <name evidence="6" type="ORF">ACMD2_04339</name>
</gene>
<feature type="region of interest" description="Disordered" evidence="4">
    <location>
        <begin position="283"/>
        <end position="340"/>
    </location>
</feature>
<feature type="region of interest" description="Disordered" evidence="4">
    <location>
        <begin position="1"/>
        <end position="161"/>
    </location>
</feature>
<evidence type="ECO:0000256" key="2">
    <source>
        <dbReference type="ARBA" id="ARBA00005407"/>
    </source>
</evidence>
<dbReference type="GO" id="GO:0031053">
    <property type="term" value="P:primary miRNA processing"/>
    <property type="evidence" value="ECO:0007669"/>
    <property type="project" value="TreeGrafter"/>
</dbReference>
<feature type="compositionally biased region" description="Pro residues" evidence="4">
    <location>
        <begin position="31"/>
        <end position="42"/>
    </location>
</feature>
<dbReference type="GeneID" id="109728749"/>
<feature type="compositionally biased region" description="Basic and acidic residues" evidence="4">
    <location>
        <begin position="11"/>
        <end position="26"/>
    </location>
</feature>
<dbReference type="InterPro" id="IPR013087">
    <property type="entry name" value="Znf_C2H2_type"/>
</dbReference>
<dbReference type="InterPro" id="IPR007042">
    <property type="entry name" value="SERRATE/Ars2_C"/>
</dbReference>
<protein>
    <submittedName>
        <fullName evidence="6 9">Serrate RNA effector molecule</fullName>
    </submittedName>
</protein>
<dbReference type="PROSITE" id="PS00028">
    <property type="entry name" value="ZINC_FINGER_C2H2_1"/>
    <property type="match status" value="1"/>
</dbReference>
<feature type="compositionally biased region" description="Basic and acidic residues" evidence="4">
    <location>
        <begin position="432"/>
        <end position="441"/>
    </location>
</feature>
<feature type="compositionally biased region" description="Pro residues" evidence="4">
    <location>
        <begin position="75"/>
        <end position="85"/>
    </location>
</feature>
<comment type="similarity">
    <text evidence="2">Belongs to the ARS2 family.</text>
</comment>
<dbReference type="PANTHER" id="PTHR13165:SF0">
    <property type="entry name" value="SERRATE RNA EFFECTOR MOLECULE HOMOLOG"/>
    <property type="match status" value="1"/>
</dbReference>
<keyword evidence="8" id="KW-1185">Reference proteome</keyword>
<accession>A0A199W281</accession>
<evidence type="ECO:0000256" key="1">
    <source>
        <dbReference type="ARBA" id="ARBA00004123"/>
    </source>
</evidence>
<feature type="region of interest" description="Disordered" evidence="4">
    <location>
        <begin position="363"/>
        <end position="384"/>
    </location>
</feature>
<dbReference type="Proteomes" id="UP000515123">
    <property type="component" value="Linkage group 2"/>
</dbReference>
<feature type="compositionally biased region" description="Basic and acidic residues" evidence="4">
    <location>
        <begin position="127"/>
        <end position="150"/>
    </location>
</feature>
<evidence type="ECO:0000256" key="3">
    <source>
        <dbReference type="ARBA" id="ARBA00023242"/>
    </source>
</evidence>